<dbReference type="Pfam" id="PF01052">
    <property type="entry name" value="FliMN_C"/>
    <property type="match status" value="1"/>
</dbReference>
<proteinExistence type="inferred from homology"/>
<dbReference type="InterPro" id="IPR001172">
    <property type="entry name" value="FliN_T3SS_HrcQb"/>
</dbReference>
<dbReference type="Proteomes" id="UP000187085">
    <property type="component" value="Unassembled WGS sequence"/>
</dbReference>
<dbReference type="GO" id="GO:0005886">
    <property type="term" value="C:plasma membrane"/>
    <property type="evidence" value="ECO:0007669"/>
    <property type="project" value="UniProtKB-SubCell"/>
</dbReference>
<dbReference type="InterPro" id="IPR036429">
    <property type="entry name" value="SpoA-like_sf"/>
</dbReference>
<evidence type="ECO:0000256" key="3">
    <source>
        <dbReference type="ARBA" id="ARBA00022475"/>
    </source>
</evidence>
<keyword evidence="6" id="KW-0472">Membrane</keyword>
<dbReference type="PANTHER" id="PTHR43484">
    <property type="match status" value="1"/>
</dbReference>
<comment type="caution">
    <text evidence="8">The sequence shown here is derived from an EMBL/GenBank/DDBJ whole genome shotgun (WGS) entry which is preliminary data.</text>
</comment>
<sequence length="235" mass="24147">MTVTTTGAQAADLLAAYLPHPGLAVSGRTDAGAALAVAARAVTAGHVGADTVDLAVLLRDTAFLAAAAGAGAGDLVQATDVLRPALEHAVEPFAPGALSDLTETDATDLLLDPQTEIFELSDGLAVFGWFAIRVRAAVAGVSGPVGVLDASFADRLGRINDVEMNLTVEIGRARMRIIDALALEPGHVIELDRSAGAPADIMLNGRRIALGEVVVVDQDYGVRITRILDVAEAPN</sequence>
<evidence type="ECO:0000256" key="6">
    <source>
        <dbReference type="ARBA" id="ARBA00023136"/>
    </source>
</evidence>
<dbReference type="GO" id="GO:0071973">
    <property type="term" value="P:bacterial-type flagellum-dependent cell motility"/>
    <property type="evidence" value="ECO:0007669"/>
    <property type="project" value="InterPro"/>
</dbReference>
<feature type="domain" description="Flagellar motor switch protein FliN-like C-terminal" evidence="7">
    <location>
        <begin position="158"/>
        <end position="228"/>
    </location>
</feature>
<keyword evidence="8" id="KW-0969">Cilium</keyword>
<dbReference type="EMBL" id="MRDE01000072">
    <property type="protein sequence ID" value="OMH23515.1"/>
    <property type="molecule type" value="Genomic_DNA"/>
</dbReference>
<keyword evidence="5" id="KW-0283">Flagellar rotation</keyword>
<organism evidence="8 9">
    <name type="scientific">Tersicoccus phoenicis</name>
    <dbReference type="NCBI Taxonomy" id="554083"/>
    <lineage>
        <taxon>Bacteria</taxon>
        <taxon>Bacillati</taxon>
        <taxon>Actinomycetota</taxon>
        <taxon>Actinomycetes</taxon>
        <taxon>Micrococcales</taxon>
        <taxon>Micrococcaceae</taxon>
        <taxon>Tersicoccus</taxon>
    </lineage>
</organism>
<evidence type="ECO:0000256" key="4">
    <source>
        <dbReference type="ARBA" id="ARBA00022500"/>
    </source>
</evidence>
<protein>
    <submittedName>
        <fullName evidence="8">Flagellar motor switch protein FliN</fullName>
    </submittedName>
</protein>
<dbReference type="SUPFAM" id="SSF101801">
    <property type="entry name" value="Surface presentation of antigens (SPOA)"/>
    <property type="match status" value="1"/>
</dbReference>
<dbReference type="InterPro" id="IPR051469">
    <property type="entry name" value="FliN/MopA/SpaO"/>
</dbReference>
<keyword evidence="9" id="KW-1185">Reference proteome</keyword>
<dbReference type="OrthoDB" id="9773459at2"/>
<comment type="subcellular location">
    <subcellularLocation>
        <location evidence="1">Cell membrane</location>
        <topology evidence="1">Peripheral membrane protein</topology>
        <orientation evidence="1">Cytoplasmic side</orientation>
    </subcellularLocation>
</comment>
<dbReference type="GO" id="GO:0009425">
    <property type="term" value="C:bacterial-type flagellum basal body"/>
    <property type="evidence" value="ECO:0007669"/>
    <property type="project" value="InterPro"/>
</dbReference>
<evidence type="ECO:0000313" key="8">
    <source>
        <dbReference type="EMBL" id="OMH23515.1"/>
    </source>
</evidence>
<dbReference type="STRING" id="554083.BKD30_11290"/>
<dbReference type="Gene3D" id="2.30.330.10">
    <property type="entry name" value="SpoA-like"/>
    <property type="match status" value="1"/>
</dbReference>
<keyword evidence="8" id="KW-0282">Flagellum</keyword>
<keyword evidence="4" id="KW-0145">Chemotaxis</keyword>
<name>A0A1R1L7K8_9MICC</name>
<comment type="similarity">
    <text evidence="2">Belongs to the FliN/MopA/SpaO family.</text>
</comment>
<evidence type="ECO:0000259" key="7">
    <source>
        <dbReference type="Pfam" id="PF01052"/>
    </source>
</evidence>
<dbReference type="InterPro" id="IPR012826">
    <property type="entry name" value="FliN"/>
</dbReference>
<dbReference type="NCBIfam" id="TIGR02480">
    <property type="entry name" value="fliN"/>
    <property type="match status" value="1"/>
</dbReference>
<dbReference type="GO" id="GO:0006935">
    <property type="term" value="P:chemotaxis"/>
    <property type="evidence" value="ECO:0007669"/>
    <property type="project" value="UniProtKB-KW"/>
</dbReference>
<dbReference type="AlphaFoldDB" id="A0A1R1L7K8"/>
<keyword evidence="3" id="KW-1003">Cell membrane</keyword>
<reference evidence="8 9" key="1">
    <citation type="submission" date="2016-12" db="EMBL/GenBank/DDBJ databases">
        <title>Draft genome of Tersicoccus phoenicis 1P05MA.</title>
        <authorList>
            <person name="Nakajima Y."/>
            <person name="Yoshizawa S."/>
            <person name="Nakamura K."/>
            <person name="Ogura Y."/>
            <person name="Hayashi T."/>
            <person name="Kogure K."/>
        </authorList>
    </citation>
    <scope>NUCLEOTIDE SEQUENCE [LARGE SCALE GENOMIC DNA]</scope>
    <source>
        <strain evidence="8 9">1p05MA</strain>
    </source>
</reference>
<keyword evidence="8" id="KW-0966">Cell projection</keyword>
<accession>A0A1R1L7K8</accession>
<dbReference type="GO" id="GO:0003774">
    <property type="term" value="F:cytoskeletal motor activity"/>
    <property type="evidence" value="ECO:0007669"/>
    <property type="project" value="InterPro"/>
</dbReference>
<dbReference type="RefSeq" id="WP_076704732.1">
    <property type="nucleotide sequence ID" value="NZ_MRDE01000072.1"/>
</dbReference>
<evidence type="ECO:0000256" key="5">
    <source>
        <dbReference type="ARBA" id="ARBA00022779"/>
    </source>
</evidence>
<gene>
    <name evidence="8" type="ORF">BKD30_11290</name>
</gene>
<dbReference type="PANTHER" id="PTHR43484:SF1">
    <property type="entry name" value="FLAGELLAR MOTOR SWITCH PROTEIN FLIN"/>
    <property type="match status" value="1"/>
</dbReference>
<dbReference type="InterPro" id="IPR001543">
    <property type="entry name" value="FliN-like_C"/>
</dbReference>
<dbReference type="PRINTS" id="PR00956">
    <property type="entry name" value="FLGMOTORFLIN"/>
</dbReference>
<evidence type="ECO:0000256" key="2">
    <source>
        <dbReference type="ARBA" id="ARBA00009226"/>
    </source>
</evidence>
<evidence type="ECO:0000313" key="9">
    <source>
        <dbReference type="Proteomes" id="UP000187085"/>
    </source>
</evidence>
<evidence type="ECO:0000256" key="1">
    <source>
        <dbReference type="ARBA" id="ARBA00004413"/>
    </source>
</evidence>